<organism evidence="1">
    <name type="scientific">Streptomyces sp. SID12501</name>
    <dbReference type="NCBI Taxonomy" id="2706042"/>
    <lineage>
        <taxon>Bacteria</taxon>
        <taxon>Bacillati</taxon>
        <taxon>Actinomycetota</taxon>
        <taxon>Actinomycetes</taxon>
        <taxon>Kitasatosporales</taxon>
        <taxon>Streptomycetaceae</taxon>
        <taxon>Streptomyces</taxon>
    </lineage>
</organism>
<name>A0A6B3BUT6_9ACTN</name>
<dbReference type="InterPro" id="IPR011008">
    <property type="entry name" value="Dimeric_a/b-barrel"/>
</dbReference>
<evidence type="ECO:0000313" key="1">
    <source>
        <dbReference type="EMBL" id="NEC88089.1"/>
    </source>
</evidence>
<dbReference type="RefSeq" id="WP_164316219.1">
    <property type="nucleotide sequence ID" value="NZ_JAAGLU010000016.1"/>
</dbReference>
<dbReference type="EMBL" id="JAAGLU010000016">
    <property type="protein sequence ID" value="NEC88089.1"/>
    <property type="molecule type" value="Genomic_DNA"/>
</dbReference>
<sequence>MDTATKFVQIIDIETDRMEEMRALVQETDKRLAGRAGGPTHRLVLQDRNQPNRFLVMIEFESYDEAMRNSADPETSRMASQLASLCTRPPTFTDCDVRETTELK</sequence>
<gene>
    <name evidence="1" type="ORF">G3I71_20195</name>
</gene>
<proteinExistence type="predicted"/>
<dbReference type="Gene3D" id="3.30.70.100">
    <property type="match status" value="1"/>
</dbReference>
<comment type="caution">
    <text evidence="1">The sequence shown here is derived from an EMBL/GenBank/DDBJ whole genome shotgun (WGS) entry which is preliminary data.</text>
</comment>
<evidence type="ECO:0008006" key="2">
    <source>
        <dbReference type="Google" id="ProtNLM"/>
    </source>
</evidence>
<dbReference type="AlphaFoldDB" id="A0A6B3BUT6"/>
<dbReference type="SUPFAM" id="SSF54909">
    <property type="entry name" value="Dimeric alpha+beta barrel"/>
    <property type="match status" value="1"/>
</dbReference>
<reference evidence="1" key="1">
    <citation type="submission" date="2020-01" db="EMBL/GenBank/DDBJ databases">
        <title>Insect and environment-associated Actinomycetes.</title>
        <authorList>
            <person name="Currrie C."/>
            <person name="Chevrette M."/>
            <person name="Carlson C."/>
            <person name="Stubbendieck R."/>
            <person name="Wendt-Pienkowski E."/>
        </authorList>
    </citation>
    <scope>NUCLEOTIDE SEQUENCE</scope>
    <source>
        <strain evidence="1">SID12501</strain>
    </source>
</reference>
<accession>A0A6B3BUT6</accession>
<protein>
    <recommendedName>
        <fullName evidence="2">Antibiotic biosynthesis monooxygenase</fullName>
    </recommendedName>
</protein>